<comment type="caution">
    <text evidence="1">The sequence shown here is derived from an EMBL/GenBank/DDBJ whole genome shotgun (WGS) entry which is preliminary data.</text>
</comment>
<accession>A0A4Y1ZBZ6</accession>
<protein>
    <submittedName>
        <fullName evidence="1">Uncharacterized protein</fullName>
    </submittedName>
</protein>
<proteinExistence type="predicted"/>
<organism evidence="1 2">
    <name type="scientific">Sporolactobacillus inulinus</name>
    <dbReference type="NCBI Taxonomy" id="2078"/>
    <lineage>
        <taxon>Bacteria</taxon>
        <taxon>Bacillati</taxon>
        <taxon>Bacillota</taxon>
        <taxon>Bacilli</taxon>
        <taxon>Bacillales</taxon>
        <taxon>Sporolactobacillaceae</taxon>
        <taxon>Sporolactobacillus</taxon>
    </lineage>
</organism>
<reference evidence="1 2" key="1">
    <citation type="submission" date="2017-11" db="EMBL/GenBank/DDBJ databases">
        <title>Draft Genome Sequence of Sporolactobacillus inulinus NBRC 111894 Isolated from Koso, a Japanese Sugar-Vegetable Fermented Beverage.</title>
        <authorList>
            <person name="Chiou T.Y."/>
            <person name="Oshima K."/>
            <person name="Suda W."/>
            <person name="Hattori M."/>
            <person name="Takahashi T."/>
        </authorList>
    </citation>
    <scope>NUCLEOTIDE SEQUENCE [LARGE SCALE GENOMIC DNA]</scope>
    <source>
        <strain evidence="1 2">NBRC111894</strain>
    </source>
</reference>
<name>A0A4Y1ZBZ6_9BACL</name>
<dbReference type="Proteomes" id="UP000319716">
    <property type="component" value="Unassembled WGS sequence"/>
</dbReference>
<gene>
    <name evidence="1" type="ORF">NBRC111894_2084</name>
</gene>
<evidence type="ECO:0000313" key="2">
    <source>
        <dbReference type="Proteomes" id="UP000319716"/>
    </source>
</evidence>
<sequence length="46" mass="5488">MFILQFNENQNEFVCYFLFERLLCINGSNAIGFRPTLLLIQVFSKR</sequence>
<dbReference type="EMBL" id="BEXB01000015">
    <property type="protein sequence ID" value="GAY76530.1"/>
    <property type="molecule type" value="Genomic_DNA"/>
</dbReference>
<dbReference type="AlphaFoldDB" id="A0A4Y1ZBZ6"/>
<evidence type="ECO:0000313" key="1">
    <source>
        <dbReference type="EMBL" id="GAY76530.1"/>
    </source>
</evidence>